<organism evidence="1 2">
    <name type="scientific">Prevotella pectinovora</name>
    <dbReference type="NCBI Taxonomy" id="1602169"/>
    <lineage>
        <taxon>Bacteria</taxon>
        <taxon>Pseudomonadati</taxon>
        <taxon>Bacteroidota</taxon>
        <taxon>Bacteroidia</taxon>
        <taxon>Bacteroidales</taxon>
        <taxon>Prevotellaceae</taxon>
        <taxon>Prevotella</taxon>
    </lineage>
</organism>
<evidence type="ECO:0000313" key="2">
    <source>
        <dbReference type="Proteomes" id="UP000032046"/>
    </source>
</evidence>
<evidence type="ECO:0000313" key="1">
    <source>
        <dbReference type="EMBL" id="KIP64247.1"/>
    </source>
</evidence>
<reference evidence="1 2" key="1">
    <citation type="submission" date="2015-01" db="EMBL/GenBank/DDBJ databases">
        <title>Comparative genomics of non-oral Prevotella species.</title>
        <authorList>
            <person name="Accetto T."/>
            <person name="Nograsek B."/>
            <person name="Avgustin G."/>
        </authorList>
    </citation>
    <scope>NUCLEOTIDE SEQUENCE [LARGE SCALE GENOMIC DNA]</scope>
    <source>
        <strain evidence="1 2">P5-119</strain>
    </source>
</reference>
<accession>A0A0D0I7M7</accession>
<sequence length="75" mass="8855">MSNFIIRSLSYAKIMQGECRTSSLLECYAEVKLILCKDNARREENEMKTFISYPEPKLILCKDRTFIDMKYLFAC</sequence>
<dbReference type="AlphaFoldDB" id="A0A0D0I7M7"/>
<gene>
    <name evidence="1" type="ORF">ST44_02640</name>
</gene>
<proteinExistence type="predicted"/>
<keyword evidence="2" id="KW-1185">Reference proteome</keyword>
<dbReference type="EMBL" id="JXQK01000028">
    <property type="protein sequence ID" value="KIP64247.1"/>
    <property type="molecule type" value="Genomic_DNA"/>
</dbReference>
<comment type="caution">
    <text evidence="1">The sequence shown here is derived from an EMBL/GenBank/DDBJ whole genome shotgun (WGS) entry which is preliminary data.</text>
</comment>
<name>A0A0D0I7M7_9BACT</name>
<dbReference type="Proteomes" id="UP000032046">
    <property type="component" value="Unassembled WGS sequence"/>
</dbReference>
<protein>
    <submittedName>
        <fullName evidence="1">Contig28, whole genome shotgun sequence</fullName>
    </submittedName>
</protein>